<proteinExistence type="predicted"/>
<gene>
    <name evidence="1" type="ORF">NGAL_HAMBI1189_28720</name>
</gene>
<dbReference type="Proteomes" id="UP000039660">
    <property type="component" value="Unassembled WGS sequence"/>
</dbReference>
<protein>
    <submittedName>
        <fullName evidence="1">Uncharacterized protein</fullName>
    </submittedName>
</protein>
<evidence type="ECO:0000313" key="2">
    <source>
        <dbReference type="Proteomes" id="UP000039660"/>
    </source>
</evidence>
<dbReference type="RefSeq" id="WP_046635304.1">
    <property type="nucleotide sequence ID" value="NZ_CCRK01000005.1"/>
</dbReference>
<dbReference type="EMBL" id="CCRK01000005">
    <property type="protein sequence ID" value="CDZ49262.1"/>
    <property type="molecule type" value="Genomic_DNA"/>
</dbReference>
<accession>A0A0T7GPT1</accession>
<reference evidence="1 2" key="1">
    <citation type="submission" date="2014-08" db="EMBL/GenBank/DDBJ databases">
        <authorList>
            <person name="Chen Y.-H."/>
        </authorList>
    </citation>
    <scope>NUCLEOTIDE SEQUENCE [LARGE SCALE GENOMIC DNA]</scope>
</reference>
<dbReference type="AlphaFoldDB" id="A0A0T7GPT1"/>
<name>A0A0T7GPT1_NEOGA</name>
<sequence>MRFPEERLWDHINDGWSRMSFKQRKFWDAIKRPPEEWELKGYGPCWVVALIGEVVIYYNHFEYGFNRSPWSQFGVIERYQSLQDELEGAVQRQLNSLEAGYEVGPWTSGPVAGEYVVKYPNR</sequence>
<evidence type="ECO:0000313" key="1">
    <source>
        <dbReference type="EMBL" id="CDZ49262.1"/>
    </source>
</evidence>
<organism evidence="1 2">
    <name type="scientific">Neorhizobium galegae bv. officinalis</name>
    <dbReference type="NCBI Taxonomy" id="323656"/>
    <lineage>
        <taxon>Bacteria</taxon>
        <taxon>Pseudomonadati</taxon>
        <taxon>Pseudomonadota</taxon>
        <taxon>Alphaproteobacteria</taxon>
        <taxon>Hyphomicrobiales</taxon>
        <taxon>Rhizobiaceae</taxon>
        <taxon>Rhizobium/Agrobacterium group</taxon>
        <taxon>Neorhizobium</taxon>
    </lineage>
</organism>